<evidence type="ECO:0008006" key="3">
    <source>
        <dbReference type="Google" id="ProtNLM"/>
    </source>
</evidence>
<organism evidence="1 2">
    <name type="scientific">Plasmodium vivax India VII</name>
    <dbReference type="NCBI Taxonomy" id="1077284"/>
    <lineage>
        <taxon>Eukaryota</taxon>
        <taxon>Sar</taxon>
        <taxon>Alveolata</taxon>
        <taxon>Apicomplexa</taxon>
        <taxon>Aconoidasida</taxon>
        <taxon>Haemosporida</taxon>
        <taxon>Plasmodiidae</taxon>
        <taxon>Plasmodium</taxon>
        <taxon>Plasmodium (Plasmodium)</taxon>
    </lineage>
</organism>
<sequence>MHKKICVKIIRNIWSFYKNDYQSLCGSKCCIYLNNWIYYVSKKHHLRTFIISLILHDSNKNFPGPNPPISCIDYKYEEKYKEPEKIIKLLNFQDNISIIKNTLLSENISMNCAGQSYIYECINIYNELDRKYCSEPKEKSGVNKSVCDVLDKFKRSYMNDLYNKEGIEDKTPSISSSVNSKDIVGCQEQTEKETVLSSKDENTGSSISRSVPTAVVTMIGVSSFLSLIYKVNITCT</sequence>
<evidence type="ECO:0000313" key="2">
    <source>
        <dbReference type="Proteomes" id="UP000053562"/>
    </source>
</evidence>
<proteinExistence type="predicted"/>
<protein>
    <recommendedName>
        <fullName evidence="3">Variable surface protein</fullName>
    </recommendedName>
</protein>
<evidence type="ECO:0000313" key="1">
    <source>
        <dbReference type="EMBL" id="KMZ77251.1"/>
    </source>
</evidence>
<gene>
    <name evidence="1" type="ORF">PVIIG_05204</name>
</gene>
<accession>A0A0J9S389</accession>
<dbReference type="EMBL" id="KQ234447">
    <property type="protein sequence ID" value="KMZ77251.1"/>
    <property type="molecule type" value="Genomic_DNA"/>
</dbReference>
<dbReference type="Proteomes" id="UP000053562">
    <property type="component" value="Unassembled WGS sequence"/>
</dbReference>
<reference evidence="1 2" key="1">
    <citation type="submission" date="2011-08" db="EMBL/GenBank/DDBJ databases">
        <title>The Genome Sequence of Plasmodium vivax India VII.</title>
        <authorList>
            <consortium name="The Broad Institute Genome Sequencing Platform"/>
            <consortium name="The Broad Institute Genome Sequencing Center for Infectious Disease"/>
            <person name="Neafsey D."/>
            <person name="Carlton J."/>
            <person name="Barnwell J."/>
            <person name="Collins W."/>
            <person name="Escalante A."/>
            <person name="Mullikin J."/>
            <person name="Saul A."/>
            <person name="Guigo R."/>
            <person name="Camara F."/>
            <person name="Young S.K."/>
            <person name="Zeng Q."/>
            <person name="Gargeya S."/>
            <person name="Fitzgerald M."/>
            <person name="Haas B."/>
            <person name="Abouelleil A."/>
            <person name="Alvarado L."/>
            <person name="Arachchi H.M."/>
            <person name="Berlin A."/>
            <person name="Brown A."/>
            <person name="Chapman S.B."/>
            <person name="Chen Z."/>
            <person name="Dunbar C."/>
            <person name="Freedman E."/>
            <person name="Gearin G."/>
            <person name="Gellesch M."/>
            <person name="Goldberg J."/>
            <person name="Griggs A."/>
            <person name="Gujja S."/>
            <person name="Heiman D."/>
            <person name="Howarth C."/>
            <person name="Larson L."/>
            <person name="Lui A."/>
            <person name="MacDonald P.J.P."/>
            <person name="Montmayeur A."/>
            <person name="Murphy C."/>
            <person name="Neiman D."/>
            <person name="Pearson M."/>
            <person name="Priest M."/>
            <person name="Roberts A."/>
            <person name="Saif S."/>
            <person name="Shea T."/>
            <person name="Shenoy N."/>
            <person name="Sisk P."/>
            <person name="Stolte C."/>
            <person name="Sykes S."/>
            <person name="Wortman J."/>
            <person name="Nusbaum C."/>
            <person name="Birren B."/>
        </authorList>
    </citation>
    <scope>NUCLEOTIDE SEQUENCE [LARGE SCALE GENOMIC DNA]</scope>
    <source>
        <strain evidence="1 2">India VII</strain>
    </source>
</reference>
<dbReference type="AlphaFoldDB" id="A0A0J9S389"/>
<name>A0A0J9S389_PLAVI</name>